<organism evidence="2 3">
    <name type="scientific">Podospora australis</name>
    <dbReference type="NCBI Taxonomy" id="1536484"/>
    <lineage>
        <taxon>Eukaryota</taxon>
        <taxon>Fungi</taxon>
        <taxon>Dikarya</taxon>
        <taxon>Ascomycota</taxon>
        <taxon>Pezizomycotina</taxon>
        <taxon>Sordariomycetes</taxon>
        <taxon>Sordariomycetidae</taxon>
        <taxon>Sordariales</taxon>
        <taxon>Podosporaceae</taxon>
        <taxon>Podospora</taxon>
    </lineage>
</organism>
<reference evidence="2" key="1">
    <citation type="journal article" date="2023" name="Mol. Phylogenet. Evol.">
        <title>Genome-scale phylogeny and comparative genomics of the fungal order Sordariales.</title>
        <authorList>
            <person name="Hensen N."/>
            <person name="Bonometti L."/>
            <person name="Westerberg I."/>
            <person name="Brannstrom I.O."/>
            <person name="Guillou S."/>
            <person name="Cros-Aarteil S."/>
            <person name="Calhoun S."/>
            <person name="Haridas S."/>
            <person name="Kuo A."/>
            <person name="Mondo S."/>
            <person name="Pangilinan J."/>
            <person name="Riley R."/>
            <person name="LaButti K."/>
            <person name="Andreopoulos B."/>
            <person name="Lipzen A."/>
            <person name="Chen C."/>
            <person name="Yan M."/>
            <person name="Daum C."/>
            <person name="Ng V."/>
            <person name="Clum A."/>
            <person name="Steindorff A."/>
            <person name="Ohm R.A."/>
            <person name="Martin F."/>
            <person name="Silar P."/>
            <person name="Natvig D.O."/>
            <person name="Lalanne C."/>
            <person name="Gautier V."/>
            <person name="Ament-Velasquez S.L."/>
            <person name="Kruys A."/>
            <person name="Hutchinson M.I."/>
            <person name="Powell A.J."/>
            <person name="Barry K."/>
            <person name="Miller A.N."/>
            <person name="Grigoriev I.V."/>
            <person name="Debuchy R."/>
            <person name="Gladieux P."/>
            <person name="Hiltunen Thoren M."/>
            <person name="Johannesson H."/>
        </authorList>
    </citation>
    <scope>NUCLEOTIDE SEQUENCE</scope>
    <source>
        <strain evidence="2">PSN309</strain>
    </source>
</reference>
<evidence type="ECO:0000313" key="3">
    <source>
        <dbReference type="Proteomes" id="UP001302126"/>
    </source>
</evidence>
<gene>
    <name evidence="2" type="ORF">QBC35DRAFT_368446</name>
</gene>
<evidence type="ECO:0000313" key="2">
    <source>
        <dbReference type="EMBL" id="KAK4185704.1"/>
    </source>
</evidence>
<dbReference type="Proteomes" id="UP001302126">
    <property type="component" value="Unassembled WGS sequence"/>
</dbReference>
<feature type="non-terminal residue" evidence="2">
    <location>
        <position position="1"/>
    </location>
</feature>
<comment type="caution">
    <text evidence="2">The sequence shown here is derived from an EMBL/GenBank/DDBJ whole genome shotgun (WGS) entry which is preliminary data.</text>
</comment>
<dbReference type="EMBL" id="MU864442">
    <property type="protein sequence ID" value="KAK4185704.1"/>
    <property type="molecule type" value="Genomic_DNA"/>
</dbReference>
<feature type="compositionally biased region" description="Basic and acidic residues" evidence="1">
    <location>
        <begin position="90"/>
        <end position="99"/>
    </location>
</feature>
<protein>
    <submittedName>
        <fullName evidence="2">Uncharacterized protein</fullName>
    </submittedName>
</protein>
<dbReference type="AlphaFoldDB" id="A0AAN6WPB2"/>
<keyword evidence="3" id="KW-1185">Reference proteome</keyword>
<proteinExistence type="predicted"/>
<feature type="region of interest" description="Disordered" evidence="1">
    <location>
        <begin position="90"/>
        <end position="111"/>
    </location>
</feature>
<evidence type="ECO:0000256" key="1">
    <source>
        <dbReference type="SAM" id="MobiDB-lite"/>
    </source>
</evidence>
<name>A0AAN6WPB2_9PEZI</name>
<accession>A0AAN6WPB2</accession>
<sequence>KSVPVWFSIRTWPTAPEQHECDNPEVNNDTVHYGECMKAFAWAAGSCQAGKMSRGGSMPGQCLVYEIVIQETYDEFSPPWDPLPRRRRVECEDGGRPDKGNTPITDSHWTPGDDSIGIKTDFWRGMWTKFCEDHFNGSEHGIPGGWAYEHEDLHGCLTYTISGFYLPRRAL</sequence>
<reference evidence="2" key="2">
    <citation type="submission" date="2023-05" db="EMBL/GenBank/DDBJ databases">
        <authorList>
            <consortium name="Lawrence Berkeley National Laboratory"/>
            <person name="Steindorff A."/>
            <person name="Hensen N."/>
            <person name="Bonometti L."/>
            <person name="Westerberg I."/>
            <person name="Brannstrom I.O."/>
            <person name="Guillou S."/>
            <person name="Cros-Aarteil S."/>
            <person name="Calhoun S."/>
            <person name="Haridas S."/>
            <person name="Kuo A."/>
            <person name="Mondo S."/>
            <person name="Pangilinan J."/>
            <person name="Riley R."/>
            <person name="Labutti K."/>
            <person name="Andreopoulos B."/>
            <person name="Lipzen A."/>
            <person name="Chen C."/>
            <person name="Yanf M."/>
            <person name="Daum C."/>
            <person name="Ng V."/>
            <person name="Clum A."/>
            <person name="Ohm R."/>
            <person name="Martin F."/>
            <person name="Silar P."/>
            <person name="Natvig D."/>
            <person name="Lalanne C."/>
            <person name="Gautier V."/>
            <person name="Ament-Velasquez S.L."/>
            <person name="Kruys A."/>
            <person name="Hutchinson M.I."/>
            <person name="Powell A.J."/>
            <person name="Barry K."/>
            <person name="Miller A.N."/>
            <person name="Grigoriev I.V."/>
            <person name="Debuchy R."/>
            <person name="Gladieux P."/>
            <person name="Thoren M.H."/>
            <person name="Johannesson H."/>
        </authorList>
    </citation>
    <scope>NUCLEOTIDE SEQUENCE</scope>
    <source>
        <strain evidence="2">PSN309</strain>
    </source>
</reference>
<feature type="non-terminal residue" evidence="2">
    <location>
        <position position="171"/>
    </location>
</feature>